<feature type="transmembrane region" description="Helical" evidence="6">
    <location>
        <begin position="162"/>
        <end position="186"/>
    </location>
</feature>
<reference evidence="7 8" key="1">
    <citation type="submission" date="2024-05" db="EMBL/GenBank/DDBJ databases">
        <title>A high-quality chromosomal-level genome assembly of Topmouth culter (Culter alburnus).</title>
        <authorList>
            <person name="Zhao H."/>
        </authorList>
    </citation>
    <scope>NUCLEOTIDE SEQUENCE [LARGE SCALE GENOMIC DNA]</scope>
    <source>
        <strain evidence="7">CATC2023</strain>
        <tissue evidence="7">Muscle</tissue>
    </source>
</reference>
<gene>
    <name evidence="7" type="ORF">ABG768_012102</name>
</gene>
<proteinExistence type="predicted"/>
<feature type="compositionally biased region" description="Basic residues" evidence="5">
    <location>
        <begin position="36"/>
        <end position="46"/>
    </location>
</feature>
<keyword evidence="4 6" id="KW-0472">Membrane</keyword>
<name>A0AAW1Z8Y5_CULAL</name>
<evidence type="ECO:0000313" key="8">
    <source>
        <dbReference type="Proteomes" id="UP001479290"/>
    </source>
</evidence>
<accession>A0AAW1Z8Y5</accession>
<dbReference type="Proteomes" id="UP001479290">
    <property type="component" value="Unassembled WGS sequence"/>
</dbReference>
<dbReference type="EMBL" id="JAWDJR010000019">
    <property type="protein sequence ID" value="KAK9957901.1"/>
    <property type="molecule type" value="Genomic_DNA"/>
</dbReference>
<dbReference type="PANTHER" id="PTHR15025:SF7">
    <property type="entry name" value="CALCIUM CHANNEL, VOLTAGE-DEPENDENT, GAMMA SUBUNIT 6A"/>
    <property type="match status" value="1"/>
</dbReference>
<keyword evidence="3 6" id="KW-1133">Transmembrane helix</keyword>
<dbReference type="Gene3D" id="1.20.140.150">
    <property type="match status" value="1"/>
</dbReference>
<dbReference type="Pfam" id="PF13903">
    <property type="entry name" value="Claudin_2"/>
    <property type="match status" value="1"/>
</dbReference>
<evidence type="ECO:0000256" key="3">
    <source>
        <dbReference type="ARBA" id="ARBA00022989"/>
    </source>
</evidence>
<dbReference type="AlphaFoldDB" id="A0AAW1Z8Y5"/>
<keyword evidence="2 6" id="KW-0812">Transmembrane</keyword>
<dbReference type="GO" id="GO:1990454">
    <property type="term" value="C:L-type voltage-gated calcium channel complex"/>
    <property type="evidence" value="ECO:0007669"/>
    <property type="project" value="TreeGrafter"/>
</dbReference>
<protein>
    <recommendedName>
        <fullName evidence="9">Voltage-dependent calcium channel gamma-6 subunit</fullName>
    </recommendedName>
</protein>
<comment type="caution">
    <text evidence="7">The sequence shown here is derived from an EMBL/GenBank/DDBJ whole genome shotgun (WGS) entry which is preliminary data.</text>
</comment>
<sequence length="277" mass="30559">MWSTFIVQDEEVRTGNASSGVHQPSCALDGFLGSRGGRRKRRHRTHPSSADGISENQEGKIKLTLFLAVTGILLTVLGVGTEFWVELTPSKSFYNNQTCLVAHYGLWKCCTKTFWVSDMDTKQEICGHLHLQGESNCTFFKFYTTGENIVLFQKTPEKNLTVASAMFAIISLFLMVMGSICIIMAVSKGVQFFLKPAAVCFILSGVLIFICLIVFHQSVLSYLASDQSIPLHHEMSWSVTCVGCAGALVVVAGVLFLVLALPYSPWEKCLPKKNSDI</sequence>
<evidence type="ECO:0000256" key="6">
    <source>
        <dbReference type="SAM" id="Phobius"/>
    </source>
</evidence>
<evidence type="ECO:0008006" key="9">
    <source>
        <dbReference type="Google" id="ProtNLM"/>
    </source>
</evidence>
<dbReference type="EMBL" id="JAWDJR010000019">
    <property type="protein sequence ID" value="KAK9957902.1"/>
    <property type="molecule type" value="Genomic_DNA"/>
</dbReference>
<evidence type="ECO:0000313" key="7">
    <source>
        <dbReference type="EMBL" id="KAK9957901.1"/>
    </source>
</evidence>
<evidence type="ECO:0000256" key="4">
    <source>
        <dbReference type="ARBA" id="ARBA00023136"/>
    </source>
</evidence>
<organism evidence="7 8">
    <name type="scientific">Culter alburnus</name>
    <name type="common">Topmouth culter</name>
    <dbReference type="NCBI Taxonomy" id="194366"/>
    <lineage>
        <taxon>Eukaryota</taxon>
        <taxon>Metazoa</taxon>
        <taxon>Chordata</taxon>
        <taxon>Craniata</taxon>
        <taxon>Vertebrata</taxon>
        <taxon>Euteleostomi</taxon>
        <taxon>Actinopterygii</taxon>
        <taxon>Neopterygii</taxon>
        <taxon>Teleostei</taxon>
        <taxon>Ostariophysi</taxon>
        <taxon>Cypriniformes</taxon>
        <taxon>Xenocyprididae</taxon>
        <taxon>Xenocypridinae</taxon>
        <taxon>Culter</taxon>
    </lineage>
</organism>
<feature type="transmembrane region" description="Helical" evidence="6">
    <location>
        <begin position="193"/>
        <end position="215"/>
    </location>
</feature>
<evidence type="ECO:0000256" key="5">
    <source>
        <dbReference type="SAM" id="MobiDB-lite"/>
    </source>
</evidence>
<dbReference type="GO" id="GO:1902514">
    <property type="term" value="P:regulation of calcium ion transmembrane transport via high voltage-gated calcium channel"/>
    <property type="evidence" value="ECO:0007669"/>
    <property type="project" value="TreeGrafter"/>
</dbReference>
<feature type="transmembrane region" description="Helical" evidence="6">
    <location>
        <begin position="235"/>
        <end position="263"/>
    </location>
</feature>
<dbReference type="GO" id="GO:0005246">
    <property type="term" value="F:calcium channel regulator activity"/>
    <property type="evidence" value="ECO:0007669"/>
    <property type="project" value="TreeGrafter"/>
</dbReference>
<comment type="subcellular location">
    <subcellularLocation>
        <location evidence="1">Membrane</location>
        <topology evidence="1">Multi-pass membrane protein</topology>
    </subcellularLocation>
</comment>
<keyword evidence="8" id="KW-1185">Reference proteome</keyword>
<feature type="region of interest" description="Disordered" evidence="5">
    <location>
        <begin position="29"/>
        <end position="53"/>
    </location>
</feature>
<dbReference type="InterPro" id="IPR004031">
    <property type="entry name" value="PMP22/EMP/MP20/Claudin"/>
</dbReference>
<evidence type="ECO:0000256" key="2">
    <source>
        <dbReference type="ARBA" id="ARBA00022692"/>
    </source>
</evidence>
<feature type="transmembrane region" description="Helical" evidence="6">
    <location>
        <begin position="63"/>
        <end position="85"/>
    </location>
</feature>
<dbReference type="PANTHER" id="PTHR15025">
    <property type="entry name" value="VOLTAGE-DEPENDENT CALCIUM CHANNEL GAMMA-1 SUBUNIT-RELATED"/>
    <property type="match status" value="1"/>
</dbReference>
<evidence type="ECO:0000256" key="1">
    <source>
        <dbReference type="ARBA" id="ARBA00004141"/>
    </source>
</evidence>